<dbReference type="Proteomes" id="UP000789752">
    <property type="component" value="Unassembled WGS sequence"/>
</dbReference>
<evidence type="ECO:0000256" key="1">
    <source>
        <dbReference type="ARBA" id="ARBA00004236"/>
    </source>
</evidence>
<keyword evidence="5" id="KW-0997">Cell inner membrane</keyword>
<dbReference type="Gene3D" id="2.40.30.170">
    <property type="match status" value="1"/>
</dbReference>
<feature type="region of interest" description="Disordered" evidence="7">
    <location>
        <begin position="403"/>
        <end position="450"/>
    </location>
</feature>
<dbReference type="Pfam" id="PF25967">
    <property type="entry name" value="RND-MFP_C"/>
    <property type="match status" value="1"/>
</dbReference>
<evidence type="ECO:0000313" key="13">
    <source>
        <dbReference type="EMBL" id="CAG4921167.1"/>
    </source>
</evidence>
<feature type="region of interest" description="Disordered" evidence="7">
    <location>
        <begin position="1"/>
        <end position="33"/>
    </location>
</feature>
<dbReference type="InterPro" id="IPR058627">
    <property type="entry name" value="MdtA-like_C"/>
</dbReference>
<feature type="domain" description="Multidrug resistance protein MdtA-like C-terminal permuted SH3" evidence="12">
    <location>
        <begin position="332"/>
        <end position="390"/>
    </location>
</feature>
<evidence type="ECO:0000256" key="6">
    <source>
        <dbReference type="ARBA" id="ARBA00023136"/>
    </source>
</evidence>
<evidence type="ECO:0000256" key="5">
    <source>
        <dbReference type="ARBA" id="ARBA00022519"/>
    </source>
</evidence>
<dbReference type="Pfam" id="PF25944">
    <property type="entry name" value="Beta-barrel_RND"/>
    <property type="match status" value="1"/>
</dbReference>
<dbReference type="InterPro" id="IPR058624">
    <property type="entry name" value="MdtA-like_HH"/>
</dbReference>
<proteinExistence type="inferred from homology"/>
<dbReference type="PANTHER" id="PTHR30469:SF12">
    <property type="entry name" value="MULTIDRUG RESISTANCE PROTEIN MDTA"/>
    <property type="match status" value="1"/>
</dbReference>
<evidence type="ECO:0000256" key="2">
    <source>
        <dbReference type="ARBA" id="ARBA00009477"/>
    </source>
</evidence>
<dbReference type="NCBIfam" id="TIGR01730">
    <property type="entry name" value="RND_mfp"/>
    <property type="match status" value="1"/>
</dbReference>
<evidence type="ECO:0000313" key="14">
    <source>
        <dbReference type="Proteomes" id="UP000789752"/>
    </source>
</evidence>
<evidence type="ECO:0000259" key="9">
    <source>
        <dbReference type="Pfam" id="PF25876"/>
    </source>
</evidence>
<name>A0ABM8UA28_9BURK</name>
<dbReference type="SUPFAM" id="SSF111369">
    <property type="entry name" value="HlyD-like secretion proteins"/>
    <property type="match status" value="1"/>
</dbReference>
<feature type="compositionally biased region" description="Basic and acidic residues" evidence="7">
    <location>
        <begin position="1"/>
        <end position="13"/>
    </location>
</feature>
<reference evidence="13 14" key="1">
    <citation type="submission" date="2021-04" db="EMBL/GenBank/DDBJ databases">
        <authorList>
            <person name="Vanwijnsberghe S."/>
        </authorList>
    </citation>
    <scope>NUCLEOTIDE SEQUENCE [LARGE SCALE GENOMIC DNA]</scope>
    <source>
        <strain evidence="13 14">LMG 32171</strain>
    </source>
</reference>
<evidence type="ECO:0000259" key="10">
    <source>
        <dbReference type="Pfam" id="PF25917"/>
    </source>
</evidence>
<keyword evidence="3" id="KW-0813">Transport</keyword>
<evidence type="ECO:0000259" key="12">
    <source>
        <dbReference type="Pfam" id="PF25967"/>
    </source>
</evidence>
<dbReference type="Pfam" id="PF25876">
    <property type="entry name" value="HH_MFP_RND"/>
    <property type="match status" value="1"/>
</dbReference>
<evidence type="ECO:0000256" key="3">
    <source>
        <dbReference type="ARBA" id="ARBA00022448"/>
    </source>
</evidence>
<keyword evidence="14" id="KW-1185">Reference proteome</keyword>
<comment type="similarity">
    <text evidence="2">Belongs to the membrane fusion protein (MFP) (TC 8.A.1) family.</text>
</comment>
<feature type="compositionally biased region" description="Low complexity" evidence="7">
    <location>
        <begin position="418"/>
        <end position="431"/>
    </location>
</feature>
<dbReference type="PANTHER" id="PTHR30469">
    <property type="entry name" value="MULTIDRUG RESISTANCE PROTEIN MDTA"/>
    <property type="match status" value="1"/>
</dbReference>
<feature type="transmembrane region" description="Helical" evidence="8">
    <location>
        <begin position="37"/>
        <end position="56"/>
    </location>
</feature>
<dbReference type="Pfam" id="PF25917">
    <property type="entry name" value="BSH_RND"/>
    <property type="match status" value="1"/>
</dbReference>
<feature type="domain" description="Multidrug resistance protein MdtA-like barrel-sandwich hybrid" evidence="10">
    <location>
        <begin position="99"/>
        <end position="241"/>
    </location>
</feature>
<evidence type="ECO:0000259" key="11">
    <source>
        <dbReference type="Pfam" id="PF25944"/>
    </source>
</evidence>
<dbReference type="InterPro" id="IPR058626">
    <property type="entry name" value="MdtA-like_b-barrel"/>
</dbReference>
<accession>A0ABM8UA28</accession>
<dbReference type="InterPro" id="IPR006143">
    <property type="entry name" value="RND_pump_MFP"/>
</dbReference>
<keyword evidence="8" id="KW-1133">Transmembrane helix</keyword>
<dbReference type="Gene3D" id="1.10.287.470">
    <property type="entry name" value="Helix hairpin bin"/>
    <property type="match status" value="1"/>
</dbReference>
<keyword evidence="6 8" id="KW-0472">Membrane</keyword>
<feature type="compositionally biased region" description="Polar residues" evidence="7">
    <location>
        <begin position="403"/>
        <end position="413"/>
    </location>
</feature>
<comment type="caution">
    <text evidence="13">The sequence shown here is derived from an EMBL/GenBank/DDBJ whole genome shotgun (WGS) entry which is preliminary data.</text>
</comment>
<keyword evidence="8" id="KW-0812">Transmembrane</keyword>
<protein>
    <submittedName>
        <fullName evidence="13">Multidrug resistance protein MdtA</fullName>
    </submittedName>
</protein>
<evidence type="ECO:0000256" key="8">
    <source>
        <dbReference type="SAM" id="Phobius"/>
    </source>
</evidence>
<feature type="domain" description="Multidrug resistance protein MdtA-like alpha-helical hairpin" evidence="9">
    <location>
        <begin position="138"/>
        <end position="207"/>
    </location>
</feature>
<dbReference type="RefSeq" id="WP_228983084.1">
    <property type="nucleotide sequence ID" value="NZ_CAJQYY010000036.1"/>
</dbReference>
<feature type="domain" description="Multidrug resistance protein MdtA-like beta-barrel" evidence="11">
    <location>
        <begin position="245"/>
        <end position="328"/>
    </location>
</feature>
<evidence type="ECO:0000256" key="7">
    <source>
        <dbReference type="SAM" id="MobiDB-lite"/>
    </source>
</evidence>
<evidence type="ECO:0000256" key="4">
    <source>
        <dbReference type="ARBA" id="ARBA00022475"/>
    </source>
</evidence>
<sequence>MNEPTHGEHEAEPSRNGPGPGGEPGAPGEPPSRRKRHWVLIGAAIAFAVILVLIVVRKPKSGNGEAQAPQAVTIRTASAHAGDMGVYVEALGTVTPVATVNVYSQVNGTVEAVHYTEGQMVQRGDPLIDIDPRGYAAQLQQAEGTLQHDRAVLAQAEMDLARYQEASSQQAIARQQYEDQRLIVEQDRGTVKNDEGQVQYAKVQLGYCHITSPISGRIGLRLVDPGNVVFSGSSTSIAVITQLQPITVVFNVAEDNLAQVHDEITRRASLPVDIFDRSQQTKITTGKLLTLDNQVDTSTGTVRFRGQFDNAQLTLYPNQFVNARLLVKTLKNVVLVPTAALQHNGTQAFVYVVAGNTVKMHTLTELATENDAAAVSGIDAGTVVAISSFDKLQDGAQITVQNATAPGSKTSAGNGPDTGAASGASGTAAAEGGSGASGTKDADMKAGQTS</sequence>
<organism evidence="13 14">
    <name type="scientific">Paraburkholderia gardini</name>
    <dbReference type="NCBI Taxonomy" id="2823469"/>
    <lineage>
        <taxon>Bacteria</taxon>
        <taxon>Pseudomonadati</taxon>
        <taxon>Pseudomonadota</taxon>
        <taxon>Betaproteobacteria</taxon>
        <taxon>Burkholderiales</taxon>
        <taxon>Burkholderiaceae</taxon>
        <taxon>Paraburkholderia</taxon>
    </lineage>
</organism>
<comment type="subcellular location">
    <subcellularLocation>
        <location evidence="1">Cell membrane</location>
    </subcellularLocation>
</comment>
<dbReference type="InterPro" id="IPR058625">
    <property type="entry name" value="MdtA-like_BSH"/>
</dbReference>
<dbReference type="EMBL" id="CAJQYY010000036">
    <property type="protein sequence ID" value="CAG4921167.1"/>
    <property type="molecule type" value="Genomic_DNA"/>
</dbReference>
<gene>
    <name evidence="13" type="primary">mdtA_4</name>
    <name evidence="13" type="ORF">R54767_04785</name>
</gene>
<dbReference type="Gene3D" id="2.40.420.20">
    <property type="match status" value="1"/>
</dbReference>
<keyword evidence="4" id="KW-1003">Cell membrane</keyword>
<dbReference type="Gene3D" id="2.40.50.100">
    <property type="match status" value="1"/>
</dbReference>